<evidence type="ECO:0000313" key="1">
    <source>
        <dbReference type="EMBL" id="KKM88005.1"/>
    </source>
</evidence>
<name>A0A0F9NGW8_9ZZZZ</name>
<sequence length="66" mass="7947">MEKSFKVIEYNHFARDSLTTVFYQIFHNQNISDSNICVIVDGVLCVEHECDWCDDLRKRCRSRRVY</sequence>
<accession>A0A0F9NGW8</accession>
<organism evidence="1">
    <name type="scientific">marine sediment metagenome</name>
    <dbReference type="NCBI Taxonomy" id="412755"/>
    <lineage>
        <taxon>unclassified sequences</taxon>
        <taxon>metagenomes</taxon>
        <taxon>ecological metagenomes</taxon>
    </lineage>
</organism>
<dbReference type="EMBL" id="LAZR01007019">
    <property type="protein sequence ID" value="KKM88005.1"/>
    <property type="molecule type" value="Genomic_DNA"/>
</dbReference>
<dbReference type="AlphaFoldDB" id="A0A0F9NGW8"/>
<gene>
    <name evidence="1" type="ORF">LCGC14_1263210</name>
</gene>
<reference evidence="1" key="1">
    <citation type="journal article" date="2015" name="Nature">
        <title>Complex archaea that bridge the gap between prokaryotes and eukaryotes.</title>
        <authorList>
            <person name="Spang A."/>
            <person name="Saw J.H."/>
            <person name="Jorgensen S.L."/>
            <person name="Zaremba-Niedzwiedzka K."/>
            <person name="Martijn J."/>
            <person name="Lind A.E."/>
            <person name="van Eijk R."/>
            <person name="Schleper C."/>
            <person name="Guy L."/>
            <person name="Ettema T.J."/>
        </authorList>
    </citation>
    <scope>NUCLEOTIDE SEQUENCE</scope>
</reference>
<protein>
    <submittedName>
        <fullName evidence="1">Uncharacterized protein</fullName>
    </submittedName>
</protein>
<comment type="caution">
    <text evidence="1">The sequence shown here is derived from an EMBL/GenBank/DDBJ whole genome shotgun (WGS) entry which is preliminary data.</text>
</comment>
<proteinExistence type="predicted"/>